<dbReference type="InterPro" id="IPR047872">
    <property type="entry name" value="EFG_IV"/>
</dbReference>
<evidence type="ECO:0000256" key="6">
    <source>
        <dbReference type="ARBA" id="ARBA00023134"/>
    </source>
</evidence>
<dbReference type="FunFam" id="3.30.230.10:FF:000003">
    <property type="entry name" value="Elongation factor G"/>
    <property type="match status" value="1"/>
</dbReference>
<dbReference type="GO" id="GO:0003924">
    <property type="term" value="F:GTPase activity"/>
    <property type="evidence" value="ECO:0007669"/>
    <property type="project" value="InterPro"/>
</dbReference>
<dbReference type="Gene3D" id="2.40.30.10">
    <property type="entry name" value="Translation factors"/>
    <property type="match status" value="1"/>
</dbReference>
<dbReference type="InterPro" id="IPR014721">
    <property type="entry name" value="Ribsml_uS5_D2-typ_fold_subgr"/>
</dbReference>
<evidence type="ECO:0000256" key="2">
    <source>
        <dbReference type="ARBA" id="ARBA00017872"/>
    </source>
</evidence>
<dbReference type="InterPro" id="IPR041095">
    <property type="entry name" value="EFG_II"/>
</dbReference>
<dbReference type="NCBIfam" id="NF009381">
    <property type="entry name" value="PRK12740.1-5"/>
    <property type="match status" value="1"/>
</dbReference>
<dbReference type="InterPro" id="IPR020568">
    <property type="entry name" value="Ribosomal_Su5_D2-typ_SF"/>
</dbReference>
<dbReference type="PANTHER" id="PTHR43261:SF6">
    <property type="entry name" value="ELONGATION FACTOR G-LIKE PROTEIN"/>
    <property type="match status" value="1"/>
</dbReference>
<dbReference type="InterPro" id="IPR004540">
    <property type="entry name" value="Transl_elong_EFG/EF2"/>
</dbReference>
<dbReference type="InterPro" id="IPR035647">
    <property type="entry name" value="EFG_III/V"/>
</dbReference>
<dbReference type="SMART" id="SM00838">
    <property type="entry name" value="EFG_C"/>
    <property type="match status" value="1"/>
</dbReference>
<dbReference type="Pfam" id="PF22042">
    <property type="entry name" value="EF-G_D2"/>
    <property type="match status" value="1"/>
</dbReference>
<comment type="similarity">
    <text evidence="1">Belongs to the TRAFAC class translation factor GTPase superfamily. Classic translation factor GTPase family. EF-G/EF-2 subfamily.</text>
</comment>
<dbReference type="CDD" id="cd16262">
    <property type="entry name" value="EFG_III"/>
    <property type="match status" value="1"/>
</dbReference>
<dbReference type="InterPro" id="IPR000640">
    <property type="entry name" value="EFG_V-like"/>
</dbReference>
<dbReference type="Pfam" id="PF03764">
    <property type="entry name" value="EFG_IV"/>
    <property type="match status" value="1"/>
</dbReference>
<dbReference type="CDD" id="cd04170">
    <property type="entry name" value="EF-G_bact"/>
    <property type="match status" value="1"/>
</dbReference>
<dbReference type="Gene3D" id="3.30.70.870">
    <property type="entry name" value="Elongation Factor G (Translational Gtpase), domain 3"/>
    <property type="match status" value="1"/>
</dbReference>
<dbReference type="SUPFAM" id="SSF54980">
    <property type="entry name" value="EF-G C-terminal domain-like"/>
    <property type="match status" value="2"/>
</dbReference>
<dbReference type="FunFam" id="3.30.70.240:FF:000001">
    <property type="entry name" value="Elongation factor G"/>
    <property type="match status" value="1"/>
</dbReference>
<dbReference type="PANTHER" id="PTHR43261">
    <property type="entry name" value="TRANSLATION ELONGATION FACTOR G-RELATED"/>
    <property type="match status" value="1"/>
</dbReference>
<dbReference type="AlphaFoldDB" id="A0A6J4VMP3"/>
<sequence>TRLGRVEEGNTVSDFDPDEIKRHISVSTAVLPLEWRDHKINLLDAPGFGDFLCEIRGAIRVVDAAIIVIDAASGVQVGTEQVWRGAQRRKLSCLVYVNKLDRENADFARVVEEALARLGSSVVPLTVPIGAESGFRGVVEVLHRRACFFGGADGKMEEGPIPDDLVDTVEEYRSQLVERIAENDDALIEKFLADEPIEDAELEAALKGAVCSGALTPLLCGAAGANKGMQLLLDAIVDYLPAPTDKDPVVATNPKTGATVPLSPDPQAPAVALIFKTIVDRFGTLSFFRVYSGTIQSDSHLQNAARGVDGRIGQLQFVRGKEQAPTQTVVAGDIGAVVKLAATRTGDTLSDPAHPLVLDGIDFPAPLFSAAVMPRSNADIDKMASGLAQLTQEDPSLQISKDPVTGETIISGLGESHVQVATERLQRKSGVNVEVKLPRVPYRETVAAAAKQVKYRHKKQTGGSGQFGEVVIDLEPLPDKEFEFAEKIFGGSVPRQYIPGVEKGVRESLERGLLAGYPMVNVKVTLTDGSYHPVDSSEMAFKIAASQAFKQAAQAAQPVILEPVMALKITVPGDHTGDIISDLNGKRAQVQGATPGDDGLSTIEALAPLAEVQRYATDLRQLTQGQGSFTMEFDHYQRVPQHLMDGIVAAAKAGTKD</sequence>
<dbReference type="InterPro" id="IPR009000">
    <property type="entry name" value="Transl_B-barrel_sf"/>
</dbReference>
<name>A0A6J4VMP3_9BACT</name>
<gene>
    <name evidence="10" type="ORF">AVDCRST_MAG88-3422</name>
</gene>
<dbReference type="NCBIfam" id="TIGR00484">
    <property type="entry name" value="EF-G"/>
    <property type="match status" value="1"/>
</dbReference>
<organism evidence="10">
    <name type="scientific">uncultured Thermomicrobiales bacterium</name>
    <dbReference type="NCBI Taxonomy" id="1645740"/>
    <lineage>
        <taxon>Bacteria</taxon>
        <taxon>Pseudomonadati</taxon>
        <taxon>Thermomicrobiota</taxon>
        <taxon>Thermomicrobia</taxon>
        <taxon>Thermomicrobiales</taxon>
        <taxon>environmental samples</taxon>
    </lineage>
</organism>
<dbReference type="Gene3D" id="3.40.50.300">
    <property type="entry name" value="P-loop containing nucleotide triphosphate hydrolases"/>
    <property type="match status" value="1"/>
</dbReference>
<dbReference type="SUPFAM" id="SSF54211">
    <property type="entry name" value="Ribosomal protein S5 domain 2-like"/>
    <property type="match status" value="1"/>
</dbReference>
<evidence type="ECO:0000256" key="3">
    <source>
        <dbReference type="ARBA" id="ARBA00022741"/>
    </source>
</evidence>
<dbReference type="InterPro" id="IPR027417">
    <property type="entry name" value="P-loop_NTPase"/>
</dbReference>
<protein>
    <recommendedName>
        <fullName evidence="2 8">Elongation factor G</fullName>
    </recommendedName>
</protein>
<dbReference type="PROSITE" id="PS51722">
    <property type="entry name" value="G_TR_2"/>
    <property type="match status" value="1"/>
</dbReference>
<evidence type="ECO:0000256" key="1">
    <source>
        <dbReference type="ARBA" id="ARBA00005870"/>
    </source>
</evidence>
<proteinExistence type="inferred from homology"/>
<dbReference type="InterPro" id="IPR009022">
    <property type="entry name" value="EFG_III"/>
</dbReference>
<dbReference type="InterPro" id="IPR035649">
    <property type="entry name" value="EFG_V"/>
</dbReference>
<dbReference type="EMBL" id="CADCWM010000823">
    <property type="protein sequence ID" value="CAA9581725.1"/>
    <property type="molecule type" value="Genomic_DNA"/>
</dbReference>
<dbReference type="SUPFAM" id="SSF52540">
    <property type="entry name" value="P-loop containing nucleoside triphosphate hydrolases"/>
    <property type="match status" value="1"/>
</dbReference>
<dbReference type="Gene3D" id="3.30.70.240">
    <property type="match status" value="1"/>
</dbReference>
<dbReference type="FunFam" id="3.30.70.870:FF:000002">
    <property type="entry name" value="Translation elongation factor 2"/>
    <property type="match status" value="1"/>
</dbReference>
<dbReference type="SMART" id="SM00889">
    <property type="entry name" value="EFG_IV"/>
    <property type="match status" value="1"/>
</dbReference>
<keyword evidence="5" id="KW-0648">Protein biosynthesis</keyword>
<keyword evidence="6" id="KW-0342">GTP-binding</keyword>
<dbReference type="InterPro" id="IPR000795">
    <property type="entry name" value="T_Tr_GTP-bd_dom"/>
</dbReference>
<evidence type="ECO:0000256" key="7">
    <source>
        <dbReference type="ARBA" id="ARBA00024731"/>
    </source>
</evidence>
<feature type="domain" description="Tr-type G" evidence="9">
    <location>
        <begin position="1"/>
        <end position="244"/>
    </location>
</feature>
<dbReference type="Pfam" id="PF00009">
    <property type="entry name" value="GTP_EFTU"/>
    <property type="match status" value="1"/>
</dbReference>
<dbReference type="CDD" id="cd04088">
    <property type="entry name" value="EFG_mtEFG_II"/>
    <property type="match status" value="1"/>
</dbReference>
<keyword evidence="4 10" id="KW-0251">Elongation factor</keyword>
<dbReference type="GO" id="GO:0032790">
    <property type="term" value="P:ribosome disassembly"/>
    <property type="evidence" value="ECO:0007669"/>
    <property type="project" value="TreeGrafter"/>
</dbReference>
<accession>A0A6J4VMP3</accession>
<feature type="non-terminal residue" evidence="10">
    <location>
        <position position="1"/>
    </location>
</feature>
<evidence type="ECO:0000256" key="5">
    <source>
        <dbReference type="ARBA" id="ARBA00022917"/>
    </source>
</evidence>
<dbReference type="SUPFAM" id="SSF50447">
    <property type="entry name" value="Translation proteins"/>
    <property type="match status" value="1"/>
</dbReference>
<evidence type="ECO:0000256" key="8">
    <source>
        <dbReference type="NCBIfam" id="TIGR00484"/>
    </source>
</evidence>
<reference evidence="10" key="1">
    <citation type="submission" date="2020-02" db="EMBL/GenBank/DDBJ databases">
        <authorList>
            <person name="Meier V. D."/>
        </authorList>
    </citation>
    <scope>NUCLEOTIDE SEQUENCE</scope>
    <source>
        <strain evidence="10">AVDCRST_MAG88</strain>
    </source>
</reference>
<evidence type="ECO:0000313" key="10">
    <source>
        <dbReference type="EMBL" id="CAA9581725.1"/>
    </source>
</evidence>
<keyword evidence="3" id="KW-0547">Nucleotide-binding</keyword>
<dbReference type="GO" id="GO:0003746">
    <property type="term" value="F:translation elongation factor activity"/>
    <property type="evidence" value="ECO:0007669"/>
    <property type="project" value="UniProtKB-UniRule"/>
</dbReference>
<evidence type="ECO:0000256" key="4">
    <source>
        <dbReference type="ARBA" id="ARBA00022768"/>
    </source>
</evidence>
<dbReference type="CDD" id="cd01434">
    <property type="entry name" value="EFG_mtEFG1_IV"/>
    <property type="match status" value="1"/>
</dbReference>
<dbReference type="InterPro" id="IPR053905">
    <property type="entry name" value="EF-G-like_DII"/>
</dbReference>
<dbReference type="GO" id="GO:0005525">
    <property type="term" value="F:GTP binding"/>
    <property type="evidence" value="ECO:0007669"/>
    <property type="project" value="UniProtKB-UniRule"/>
</dbReference>
<comment type="function">
    <text evidence="7">Catalyzes the GTP-dependent ribosomal translocation step during translation elongation. During this step, the ribosome changes from the pre-translocational (PRE) to the post-translocational (POST) state as the newly formed A-site-bound peptidyl-tRNA and P-site-bound deacylated tRNA move to the P and E sites, respectively. Catalyzes the coordinated movement of the two tRNA molecules, the mRNA and conformational changes in the ribosome.</text>
</comment>
<dbReference type="Pfam" id="PF14492">
    <property type="entry name" value="EFG_III"/>
    <property type="match status" value="1"/>
</dbReference>
<dbReference type="Gene3D" id="3.30.230.10">
    <property type="match status" value="1"/>
</dbReference>
<dbReference type="Pfam" id="PF00679">
    <property type="entry name" value="EFG_C"/>
    <property type="match status" value="1"/>
</dbReference>
<dbReference type="InterPro" id="IPR005517">
    <property type="entry name" value="Transl_elong_EFG/EF2_IV"/>
</dbReference>
<dbReference type="CDD" id="cd03713">
    <property type="entry name" value="EFG_mtEFG_C"/>
    <property type="match status" value="1"/>
</dbReference>
<evidence type="ECO:0000259" key="9">
    <source>
        <dbReference type="PROSITE" id="PS51722"/>
    </source>
</evidence>